<proteinExistence type="predicted"/>
<evidence type="ECO:0000313" key="5">
    <source>
        <dbReference type="EMBL" id="TFK48309.1"/>
    </source>
</evidence>
<feature type="region of interest" description="Disordered" evidence="2">
    <location>
        <begin position="304"/>
        <end position="378"/>
    </location>
</feature>
<feature type="region of interest" description="Disordered" evidence="2">
    <location>
        <begin position="197"/>
        <end position="227"/>
    </location>
</feature>
<dbReference type="Pfam" id="PF24803">
    <property type="entry name" value="DUF7704"/>
    <property type="match status" value="1"/>
</dbReference>
<feature type="coiled-coil region" evidence="1">
    <location>
        <begin position="422"/>
        <end position="449"/>
    </location>
</feature>
<protein>
    <recommendedName>
        <fullName evidence="4">DUF7704 domain-containing protein</fullName>
    </recommendedName>
</protein>
<feature type="region of interest" description="Disordered" evidence="2">
    <location>
        <begin position="397"/>
        <end position="421"/>
    </location>
</feature>
<feature type="compositionally biased region" description="Polar residues" evidence="2">
    <location>
        <begin position="339"/>
        <end position="355"/>
    </location>
</feature>
<accession>A0A5C3MS47</accession>
<feature type="compositionally biased region" description="Polar residues" evidence="2">
    <location>
        <begin position="412"/>
        <end position="421"/>
    </location>
</feature>
<dbReference type="PANTHER" id="PTHR37019:SF1">
    <property type="entry name" value="EXPERA DOMAIN-CONTAINING PROTEIN"/>
    <property type="match status" value="1"/>
</dbReference>
<feature type="transmembrane region" description="Helical" evidence="3">
    <location>
        <begin position="12"/>
        <end position="31"/>
    </location>
</feature>
<feature type="compositionally biased region" description="Low complexity" evidence="2">
    <location>
        <begin position="400"/>
        <end position="411"/>
    </location>
</feature>
<evidence type="ECO:0000256" key="2">
    <source>
        <dbReference type="SAM" id="MobiDB-lite"/>
    </source>
</evidence>
<evidence type="ECO:0000259" key="4">
    <source>
        <dbReference type="Pfam" id="PF24803"/>
    </source>
</evidence>
<feature type="transmembrane region" description="Helical" evidence="3">
    <location>
        <begin position="231"/>
        <end position="254"/>
    </location>
</feature>
<feature type="compositionally biased region" description="Low complexity" evidence="2">
    <location>
        <begin position="198"/>
        <end position="224"/>
    </location>
</feature>
<feature type="compositionally biased region" description="Basic and acidic residues" evidence="2">
    <location>
        <begin position="368"/>
        <end position="378"/>
    </location>
</feature>
<keyword evidence="6" id="KW-1185">Reference proteome</keyword>
<dbReference type="AlphaFoldDB" id="A0A5C3MS47"/>
<feature type="transmembrane region" description="Helical" evidence="3">
    <location>
        <begin position="51"/>
        <end position="72"/>
    </location>
</feature>
<keyword evidence="3" id="KW-0472">Membrane</keyword>
<sequence length="455" mass="49129">MEAHTFSPSLPYILFFLYIEPFSTIVGAYYAHLRQQEYLQLTHASSAPLTAATIPIGTQVVLSQLANLYLLFAFNEAMVLRSTRSLKTWRTLLTGLLIADFGHLYSVAPLGSDVFWKFWDWNAMDWGNIGFVIDLMNNVASPDLRPTLQPTPPAVHCANMADTEPQSNWPGGSVLTPLQGTAYGGSSQTTGGVLLTQSSSASATSPAPSRSFTATATSPATPNAPHRRSNVAAIVGGIIGGLAVLALLAGAYLYMRRRSRRFRAGDAIRTSTAGEKIDLASDENQRLRSDTVDGMVAPSTVATLYRDGDGRSGNAAAYPATQRSNYQPESPLEPRLQTGDATNSRSASSMSQIPSSGKGPGKTALTKAAERREELSRMMAEREESLVLLQRQHSLHSADAASNANGSGATTQAQVLASTSGENDLRWQIRQLQEEMERMRGQLAVLHEEPPPVYQ</sequence>
<dbReference type="InterPro" id="IPR056121">
    <property type="entry name" value="DUF7704"/>
</dbReference>
<dbReference type="OrthoDB" id="5313995at2759"/>
<reference evidence="5 6" key="1">
    <citation type="journal article" date="2019" name="Nat. Ecol. Evol.">
        <title>Megaphylogeny resolves global patterns of mushroom evolution.</title>
        <authorList>
            <person name="Varga T."/>
            <person name="Krizsan K."/>
            <person name="Foldi C."/>
            <person name="Dima B."/>
            <person name="Sanchez-Garcia M."/>
            <person name="Sanchez-Ramirez S."/>
            <person name="Szollosi G.J."/>
            <person name="Szarkandi J.G."/>
            <person name="Papp V."/>
            <person name="Albert L."/>
            <person name="Andreopoulos W."/>
            <person name="Angelini C."/>
            <person name="Antonin V."/>
            <person name="Barry K.W."/>
            <person name="Bougher N.L."/>
            <person name="Buchanan P."/>
            <person name="Buyck B."/>
            <person name="Bense V."/>
            <person name="Catcheside P."/>
            <person name="Chovatia M."/>
            <person name="Cooper J."/>
            <person name="Damon W."/>
            <person name="Desjardin D."/>
            <person name="Finy P."/>
            <person name="Geml J."/>
            <person name="Haridas S."/>
            <person name="Hughes K."/>
            <person name="Justo A."/>
            <person name="Karasinski D."/>
            <person name="Kautmanova I."/>
            <person name="Kiss B."/>
            <person name="Kocsube S."/>
            <person name="Kotiranta H."/>
            <person name="LaButti K.M."/>
            <person name="Lechner B.E."/>
            <person name="Liimatainen K."/>
            <person name="Lipzen A."/>
            <person name="Lukacs Z."/>
            <person name="Mihaltcheva S."/>
            <person name="Morgado L.N."/>
            <person name="Niskanen T."/>
            <person name="Noordeloos M.E."/>
            <person name="Ohm R.A."/>
            <person name="Ortiz-Santana B."/>
            <person name="Ovrebo C."/>
            <person name="Racz N."/>
            <person name="Riley R."/>
            <person name="Savchenko A."/>
            <person name="Shiryaev A."/>
            <person name="Soop K."/>
            <person name="Spirin V."/>
            <person name="Szebenyi C."/>
            <person name="Tomsovsky M."/>
            <person name="Tulloss R.E."/>
            <person name="Uehling J."/>
            <person name="Grigoriev I.V."/>
            <person name="Vagvolgyi C."/>
            <person name="Papp T."/>
            <person name="Martin F.M."/>
            <person name="Miettinen O."/>
            <person name="Hibbett D.S."/>
            <person name="Nagy L.G."/>
        </authorList>
    </citation>
    <scope>NUCLEOTIDE SEQUENCE [LARGE SCALE GENOMIC DNA]</scope>
    <source>
        <strain evidence="5 6">OMC1185</strain>
    </source>
</reference>
<gene>
    <name evidence="5" type="ORF">OE88DRAFT_1737991</name>
</gene>
<evidence type="ECO:0000256" key="1">
    <source>
        <dbReference type="SAM" id="Coils"/>
    </source>
</evidence>
<name>A0A5C3MS47_9AGAM</name>
<keyword evidence="3" id="KW-0812">Transmembrane</keyword>
<evidence type="ECO:0000256" key="3">
    <source>
        <dbReference type="SAM" id="Phobius"/>
    </source>
</evidence>
<keyword evidence="1" id="KW-0175">Coiled coil</keyword>
<feature type="transmembrane region" description="Helical" evidence="3">
    <location>
        <begin position="92"/>
        <end position="111"/>
    </location>
</feature>
<keyword evidence="3" id="KW-1133">Transmembrane helix</keyword>
<dbReference type="Proteomes" id="UP000305948">
    <property type="component" value="Unassembled WGS sequence"/>
</dbReference>
<feature type="domain" description="DUF7704" evidence="4">
    <location>
        <begin position="9"/>
        <end position="136"/>
    </location>
</feature>
<organism evidence="5 6">
    <name type="scientific">Heliocybe sulcata</name>
    <dbReference type="NCBI Taxonomy" id="5364"/>
    <lineage>
        <taxon>Eukaryota</taxon>
        <taxon>Fungi</taxon>
        <taxon>Dikarya</taxon>
        <taxon>Basidiomycota</taxon>
        <taxon>Agaricomycotina</taxon>
        <taxon>Agaricomycetes</taxon>
        <taxon>Gloeophyllales</taxon>
        <taxon>Gloeophyllaceae</taxon>
        <taxon>Heliocybe</taxon>
    </lineage>
</organism>
<dbReference type="EMBL" id="ML213520">
    <property type="protein sequence ID" value="TFK48309.1"/>
    <property type="molecule type" value="Genomic_DNA"/>
</dbReference>
<dbReference type="PANTHER" id="PTHR37019">
    <property type="entry name" value="CHROMOSOME 1, WHOLE GENOME SHOTGUN SEQUENCE"/>
    <property type="match status" value="1"/>
</dbReference>
<evidence type="ECO:0000313" key="6">
    <source>
        <dbReference type="Proteomes" id="UP000305948"/>
    </source>
</evidence>